<evidence type="ECO:0000313" key="2">
    <source>
        <dbReference type="Proteomes" id="UP000092504"/>
    </source>
</evidence>
<gene>
    <name evidence="1" type="ORF">A8U91_00007</name>
</gene>
<name>A0A1B8P089_HALEL</name>
<dbReference type="Proteomes" id="UP000092504">
    <property type="component" value="Unassembled WGS sequence"/>
</dbReference>
<evidence type="ECO:0000313" key="1">
    <source>
        <dbReference type="EMBL" id="OBX35675.1"/>
    </source>
</evidence>
<sequence length="315" mass="35722">MSRNEQWVTASKGALASLKYSDSISFDKVTIALREAYDSASRNDSVRAANILEGLVNSIKSSNERGYLKQVFAEYTNLHDKSEAQKIQLSAVSDNCRVLKPIDGIQYHKISGEAFDQAVSCSSYLLSRQQDPNKLIIEVDGVLSDLKFREDSSNRFEESLKEVARYIGFLSQRPEEEFRKGPDVLWKIGELKYLVIEAKNEAFVDTISKGYCNQLNGSCNWFEEKYDYTCAYTPVMVHKSNVYEYAASPKQGSRIITEEKLDAFCKSVRGFIKSIASSNRMSDPAAIRESLISYKLRSSDFLDHYSVPYRVRNSS</sequence>
<dbReference type="AlphaFoldDB" id="A0A1B8P089"/>
<accession>A0A1B8P089</accession>
<organism evidence="1 2">
    <name type="scientific">Halomonas elongata</name>
    <dbReference type="NCBI Taxonomy" id="2746"/>
    <lineage>
        <taxon>Bacteria</taxon>
        <taxon>Pseudomonadati</taxon>
        <taxon>Pseudomonadota</taxon>
        <taxon>Gammaproteobacteria</taxon>
        <taxon>Oceanospirillales</taxon>
        <taxon>Halomonadaceae</taxon>
        <taxon>Halomonas</taxon>
    </lineage>
</organism>
<dbReference type="EMBL" id="MAJD01000001">
    <property type="protein sequence ID" value="OBX35675.1"/>
    <property type="molecule type" value="Genomic_DNA"/>
</dbReference>
<protein>
    <submittedName>
        <fullName evidence="1">Uncharacterized protein</fullName>
    </submittedName>
</protein>
<comment type="caution">
    <text evidence="1">The sequence shown here is derived from an EMBL/GenBank/DDBJ whole genome shotgun (WGS) entry which is preliminary data.</text>
</comment>
<reference evidence="1 2" key="1">
    <citation type="submission" date="2016-06" db="EMBL/GenBank/DDBJ databases">
        <title>Genome sequence of halotolerant plant growth promoting strain of Halomonas elongata HEK1 isolated from salterns of Rann of Kutch, Gujarat, India.</title>
        <authorList>
            <person name="Gaba S."/>
            <person name="Singh R.N."/>
            <person name="Abrol S."/>
            <person name="Kaushik R."/>
            <person name="Saxena A.K."/>
        </authorList>
    </citation>
    <scope>NUCLEOTIDE SEQUENCE [LARGE SCALE GENOMIC DNA]</scope>
    <source>
        <strain evidence="1 2">HEK1</strain>
    </source>
</reference>
<proteinExistence type="predicted"/>